<dbReference type="Pfam" id="PF06477">
    <property type="entry name" value="DUF1091"/>
    <property type="match status" value="2"/>
</dbReference>
<dbReference type="EnsemblMetazoa" id="AARA009803-RA">
    <property type="protein sequence ID" value="AARA009803-PA"/>
    <property type="gene ID" value="AARA009803"/>
</dbReference>
<dbReference type="Proteomes" id="UP000075840">
    <property type="component" value="Unassembled WGS sequence"/>
</dbReference>
<reference evidence="1" key="1">
    <citation type="submission" date="2022-08" db="UniProtKB">
        <authorList>
            <consortium name="EnsemblMetazoa"/>
        </authorList>
    </citation>
    <scope>IDENTIFICATION</scope>
    <source>
        <strain evidence="1">Dongola</strain>
    </source>
</reference>
<dbReference type="VEuPathDB" id="VectorBase:AARA009803"/>
<evidence type="ECO:0000313" key="1">
    <source>
        <dbReference type="EnsemblMetazoa" id="AARA009803-PA"/>
    </source>
</evidence>
<dbReference type="VEuPathDB" id="VectorBase:AARA21_006704"/>
<evidence type="ECO:0000313" key="2">
    <source>
        <dbReference type="Proteomes" id="UP000075840"/>
    </source>
</evidence>
<protein>
    <submittedName>
        <fullName evidence="1">Uncharacterized protein</fullName>
    </submittedName>
</protein>
<dbReference type="InterPro" id="IPR010512">
    <property type="entry name" value="DUF1091"/>
</dbReference>
<sequence length="489" mass="57827">MTRVQEWYWYIVSLLVVTLLCALKTVQFDQQHIPVYYPNRIVFTNESRPFTVRVTRFVCTETPYEVSELLQCKTILRRNSPTFFNITLHVPKVLNVVYFQVKTYYRLNEYQAFPVDISVEACAYLRNPSEDIFSRHVMSVVFITMPDLLYYCPQGNTTYRATFWLEDKFFPMSVPAGDYRMDIRFSDELNKTLISYQSHFSQHIPVYYPNRIVFTNESRPFTVRVTRFICTETPYEVSELLQCKTVLRRNSPTYLNLTIHVPKVLNTLYFQVKTYYRLNDYQAFPVDVLLEACAYFRNPSEDIFSRHVMSVFFATVPQLLYYCPHGNRTYNVAYWLEDKFFPKSVPAGDYRQDVWFRDELNKTLLSYQAHFSVRRRDMDKIRNMTDILHMDRSTHIVPSPAGFRVFGKDFEIHFDRINVTNGAGGDDSSHPQEDYTPTLVKRKTYVWEITRRQPTANITVPVFLGKHEKQSIPPFQNAISPRDSDTQKD</sequence>
<dbReference type="PANTHER" id="PTHR20898:SF0">
    <property type="entry name" value="DAEDALUS ON 3-RELATED"/>
    <property type="match status" value="1"/>
</dbReference>
<dbReference type="PANTHER" id="PTHR20898">
    <property type="entry name" value="DAEDALUS ON 3-RELATED-RELATED"/>
    <property type="match status" value="1"/>
</dbReference>
<proteinExistence type="predicted"/>
<accession>A0A182I893</accession>
<keyword evidence="2" id="KW-1185">Reference proteome</keyword>
<dbReference type="EMBL" id="APCN01002680">
    <property type="status" value="NOT_ANNOTATED_CDS"/>
    <property type="molecule type" value="Genomic_DNA"/>
</dbReference>
<organism evidence="1 2">
    <name type="scientific">Anopheles arabiensis</name>
    <name type="common">Mosquito</name>
    <dbReference type="NCBI Taxonomy" id="7173"/>
    <lineage>
        <taxon>Eukaryota</taxon>
        <taxon>Metazoa</taxon>
        <taxon>Ecdysozoa</taxon>
        <taxon>Arthropoda</taxon>
        <taxon>Hexapoda</taxon>
        <taxon>Insecta</taxon>
        <taxon>Pterygota</taxon>
        <taxon>Neoptera</taxon>
        <taxon>Endopterygota</taxon>
        <taxon>Diptera</taxon>
        <taxon>Nematocera</taxon>
        <taxon>Culicoidea</taxon>
        <taxon>Culicidae</taxon>
        <taxon>Anophelinae</taxon>
        <taxon>Anopheles</taxon>
    </lineage>
</organism>
<dbReference type="AlphaFoldDB" id="A0A182I893"/>
<name>A0A182I893_ANOAR</name>